<comment type="caution">
    <text evidence="2">The sequence shown here is derived from an EMBL/GenBank/DDBJ whole genome shotgun (WGS) entry which is preliminary data.</text>
</comment>
<protein>
    <submittedName>
        <fullName evidence="2">Uncharacterized protein</fullName>
    </submittedName>
</protein>
<reference evidence="2 3" key="1">
    <citation type="submission" date="2018-08" db="EMBL/GenBank/DDBJ databases">
        <title>Actinomadura jelena sp. nov., a novel Actinomycete isolated from soil in Chad.</title>
        <authorList>
            <person name="Shi L."/>
        </authorList>
    </citation>
    <scope>NUCLEOTIDE SEQUENCE [LARGE SCALE GENOMIC DNA]</scope>
    <source>
        <strain evidence="2 3">NEAU-G17</strain>
    </source>
</reference>
<sequence length="326" mass="35665">MEQPKHLARPVVDPDLPSDVRDALLSRPDLLTPASGEPPPDTGGARRPVVEALPTVPMAVSCAALPVVCLPFMVGRDRGLVLGGLLQLGLAGLWWGRGFWPFMLAEVVLEVAFLAWLLVSAGVRTDPAHLARVHHGRYYVDRDFTVRPRRQLTTPPRRLMRRAQEAVAAVQRSAVGRAGLLYDMVHPVDLPRVEWGIAETLAEHSARERRLAEILHRRGNSAEARAELEPHWQKLRADVDVVVGQVEALERYADRVRAADAVYREQRPPSDAPPVRLARPVSGDSDGSDGSDGSHGSDGPPEPVSLEDSLQEARRAARALPGRPVT</sequence>
<keyword evidence="3" id="KW-1185">Reference proteome</keyword>
<dbReference type="OrthoDB" id="3425023at2"/>
<dbReference type="EMBL" id="QURH01000977">
    <property type="protein sequence ID" value="RFU37376.1"/>
    <property type="molecule type" value="Genomic_DNA"/>
</dbReference>
<dbReference type="RefSeq" id="WP_117361001.1">
    <property type="nucleotide sequence ID" value="NZ_QURH01000977.1"/>
</dbReference>
<accession>A0A372JC29</accession>
<organism evidence="2 3">
    <name type="scientific">Actinomadura logoneensis</name>
    <dbReference type="NCBI Taxonomy" id="2293572"/>
    <lineage>
        <taxon>Bacteria</taxon>
        <taxon>Bacillati</taxon>
        <taxon>Actinomycetota</taxon>
        <taxon>Actinomycetes</taxon>
        <taxon>Streptosporangiales</taxon>
        <taxon>Thermomonosporaceae</taxon>
        <taxon>Actinomadura</taxon>
    </lineage>
</organism>
<dbReference type="AlphaFoldDB" id="A0A372JC29"/>
<evidence type="ECO:0000313" key="3">
    <source>
        <dbReference type="Proteomes" id="UP000261811"/>
    </source>
</evidence>
<proteinExistence type="predicted"/>
<evidence type="ECO:0000256" key="1">
    <source>
        <dbReference type="SAM" id="MobiDB-lite"/>
    </source>
</evidence>
<gene>
    <name evidence="2" type="ORF">DZF91_33190</name>
</gene>
<dbReference type="Proteomes" id="UP000261811">
    <property type="component" value="Unassembled WGS sequence"/>
</dbReference>
<feature type="region of interest" description="Disordered" evidence="1">
    <location>
        <begin position="262"/>
        <end position="326"/>
    </location>
</feature>
<feature type="region of interest" description="Disordered" evidence="1">
    <location>
        <begin position="1"/>
        <end position="47"/>
    </location>
</feature>
<evidence type="ECO:0000313" key="2">
    <source>
        <dbReference type="EMBL" id="RFU37376.1"/>
    </source>
</evidence>
<name>A0A372JC29_9ACTN</name>